<evidence type="ECO:0000313" key="1">
    <source>
        <dbReference type="EMBL" id="CAL1677915.1"/>
    </source>
</evidence>
<keyword evidence="2" id="KW-1185">Reference proteome</keyword>
<name>A0AAV2NDD2_9HYME</name>
<evidence type="ECO:0000313" key="2">
    <source>
        <dbReference type="Proteomes" id="UP001497644"/>
    </source>
</evidence>
<dbReference type="Proteomes" id="UP001497644">
    <property type="component" value="Chromosome 13"/>
</dbReference>
<proteinExistence type="predicted"/>
<dbReference type="AlphaFoldDB" id="A0AAV2NDD2"/>
<accession>A0AAV2NDD2</accession>
<gene>
    <name evidence="1" type="ORF">LPLAT_LOCUS3849</name>
</gene>
<organism evidence="1 2">
    <name type="scientific">Lasius platythorax</name>
    <dbReference type="NCBI Taxonomy" id="488582"/>
    <lineage>
        <taxon>Eukaryota</taxon>
        <taxon>Metazoa</taxon>
        <taxon>Ecdysozoa</taxon>
        <taxon>Arthropoda</taxon>
        <taxon>Hexapoda</taxon>
        <taxon>Insecta</taxon>
        <taxon>Pterygota</taxon>
        <taxon>Neoptera</taxon>
        <taxon>Endopterygota</taxon>
        <taxon>Hymenoptera</taxon>
        <taxon>Apocrita</taxon>
        <taxon>Aculeata</taxon>
        <taxon>Formicoidea</taxon>
        <taxon>Formicidae</taxon>
        <taxon>Formicinae</taxon>
        <taxon>Lasius</taxon>
        <taxon>Lasius</taxon>
    </lineage>
</organism>
<protein>
    <submittedName>
        <fullName evidence="1">Uncharacterized protein</fullName>
    </submittedName>
</protein>
<sequence>MKNTRRGRYQQQPLAHLLGQRIDLRKFTAHSHPHPETLFFVVSSPATSMYHCLARPAPRQEYAAQNALSHYCLGYIPFMKQFEASGR</sequence>
<reference evidence="1" key="1">
    <citation type="submission" date="2024-04" db="EMBL/GenBank/DDBJ databases">
        <authorList>
            <consortium name="Molecular Ecology Group"/>
        </authorList>
    </citation>
    <scope>NUCLEOTIDE SEQUENCE</scope>
</reference>
<dbReference type="EMBL" id="OZ034836">
    <property type="protein sequence ID" value="CAL1677915.1"/>
    <property type="molecule type" value="Genomic_DNA"/>
</dbReference>